<comment type="caution">
    <text evidence="1">The sequence shown here is derived from an EMBL/GenBank/DDBJ whole genome shotgun (WGS) entry which is preliminary data.</text>
</comment>
<evidence type="ECO:0000313" key="1">
    <source>
        <dbReference type="EMBL" id="MFC6593014.1"/>
    </source>
</evidence>
<name>A0ABW1YJG9_9DEIO</name>
<accession>A0ABW1YJG9</accession>
<dbReference type="Proteomes" id="UP001596297">
    <property type="component" value="Unassembled WGS sequence"/>
</dbReference>
<organism evidence="1 2">
    <name type="scientific">Deinococcus lacus</name>
    <dbReference type="NCBI Taxonomy" id="392561"/>
    <lineage>
        <taxon>Bacteria</taxon>
        <taxon>Thermotogati</taxon>
        <taxon>Deinococcota</taxon>
        <taxon>Deinococci</taxon>
        <taxon>Deinococcales</taxon>
        <taxon>Deinococcaceae</taxon>
        <taxon>Deinococcus</taxon>
    </lineage>
</organism>
<protein>
    <submittedName>
        <fullName evidence="1">Uncharacterized protein</fullName>
    </submittedName>
</protein>
<evidence type="ECO:0000313" key="2">
    <source>
        <dbReference type="Proteomes" id="UP001596297"/>
    </source>
</evidence>
<dbReference type="EMBL" id="JBHSWD010000003">
    <property type="protein sequence ID" value="MFC6593014.1"/>
    <property type="molecule type" value="Genomic_DNA"/>
</dbReference>
<proteinExistence type="predicted"/>
<sequence length="210" mass="22969">MAGHRARPLSACEACEADTVADYHQFRGDDAAAVAQIESILERGLTCAHIPTNTHASALAPLLRLGRPEDAARHAAQSRQRISGDPDLLWAQAKHLEYLALTAPALAVKWYAHHLLWAEQTKEMGFQQDFHAASALLFKVLGNKAQTVKLRLPQAAHGYQASGEYSVSERLAYHEGEARRIAELFDKRNGSGQQMKNVEGVLALAELAQA</sequence>
<reference evidence="2" key="1">
    <citation type="journal article" date="2019" name="Int. J. Syst. Evol. Microbiol.">
        <title>The Global Catalogue of Microorganisms (GCM) 10K type strain sequencing project: providing services to taxonomists for standard genome sequencing and annotation.</title>
        <authorList>
            <consortium name="The Broad Institute Genomics Platform"/>
            <consortium name="The Broad Institute Genome Sequencing Center for Infectious Disease"/>
            <person name="Wu L."/>
            <person name="Ma J."/>
        </authorList>
    </citation>
    <scope>NUCLEOTIDE SEQUENCE [LARGE SCALE GENOMIC DNA]</scope>
    <source>
        <strain evidence="2">CGMCC 1.15772</strain>
    </source>
</reference>
<dbReference type="RefSeq" id="WP_380084133.1">
    <property type="nucleotide sequence ID" value="NZ_JBHSWD010000003.1"/>
</dbReference>
<gene>
    <name evidence="1" type="ORF">ACFP81_14045</name>
</gene>
<keyword evidence="2" id="KW-1185">Reference proteome</keyword>